<feature type="compositionally biased region" description="Acidic residues" evidence="1">
    <location>
        <begin position="1130"/>
        <end position="1142"/>
    </location>
</feature>
<dbReference type="PANTHER" id="PTHR33104">
    <property type="entry name" value="SI:DKEY-29D5.2"/>
    <property type="match status" value="1"/>
</dbReference>
<dbReference type="Pfam" id="PF18758">
    <property type="entry name" value="KDZ"/>
    <property type="match status" value="1"/>
</dbReference>
<evidence type="ECO:0000256" key="1">
    <source>
        <dbReference type="SAM" id="MobiDB-lite"/>
    </source>
</evidence>
<sequence length="1156" mass="130927">MSGNRGRKKLKTDLTRGELLRASQVARNTTVRNTPGDKHYVSYSSDGKRSIISLASSSSLKRPLPSTPEPPKKTMRRKRIYKPQVSIDGAVFYALNSYSVQGASVYMQSFDEIKADIKDAIFATDSSTLLYSPCSCGAANAFRDTRCMDCAFIDPTCAACFTANHIRCPLHWTEQFNSELRFFVRKDISELGHVITLGHNGQRCPSISYADPSQWISMIIMDMNGVHSTKMAFCRCGCGTVNRTRQLLAHQYFPSTTTAPKTAFTFACLEDFQMHSLNSKISAHDYVWSKREQTNPLDPHSVPNLRKAFVRVSRQWRLHQNFKSSGQHLGIDKYLPLRTPGNTMHMCLVCPTPGFNMPAKDWDPDNEDPDKEFLHLSTLFISQDGHFGLTRKDKIDDKDDIGLLDGRGLFPMEDEYERVLELYKSNSQEKSTCCKFNVLAMQNKLKFKGSVITGVVGGMCARHSVFLAMVDLKLGERYINADYTLSMMLVELKHSIRLAKYIQRVVLTYDIACQYCKYLHQRFKEPPFKELDIGDIVDMIVLLVPKLHLEGHMSDCKYKFSLNYTCGCARVDGEGIERAWPEAKRMGGSTKEMNHGHRHEVLTSWFNKWNFSKMLSMPESLYTHLKRAIPARDAKVTEFLHASEAAGRQYVATWKEESTEVTVDAQGEWTSVYKFRDSKMATQETILNTLLQHSDNRATAKRDSLEGALPIFVNRALKIEQEQRSLASKLAGSEITMKAANQARTQLRNIISVFRETQLVICPALGDVLATSPYCDPEVEPLFLPSHFELDDRTKYGLLELSNVEVALRKGQAQDAILDLRDSIKALHMCVKTKARNHGSQQRNTRSSRYIRQMRQVRDGCAATYRYARKCLMSLAKIGEHSQQFPELKDDDTYIRNIREDAALGEGSTFSGWIWNSRLDPESEEGRGKEAEFEVEGKRVRWHRSRADALRHIEEAELLEAEFTWFSDGCAEMSRIWTLLGSDSRISPSLPCFAANDPSSSHLLPSPNTPPSQTPIEPLPSSESSSTNPPTETKVCLLPAEVGALAYANKRGYWYDRLGKEAHRRFQSLGGSKRNENQSLIAYFRAKRPSMEIDWEARGRNAEVVSDASTEAGLRNYIKTGEADKFIEAEVNDSDDSDSEISENERENDSEKEDDE</sequence>
<feature type="compositionally biased region" description="Basic residues" evidence="1">
    <location>
        <begin position="1"/>
        <end position="10"/>
    </location>
</feature>
<dbReference type="EMBL" id="JADNRY010000661">
    <property type="protein sequence ID" value="KAF9030885.1"/>
    <property type="molecule type" value="Genomic_DNA"/>
</dbReference>
<comment type="caution">
    <text evidence="3">The sequence shown here is derived from an EMBL/GenBank/DDBJ whole genome shotgun (WGS) entry which is preliminary data.</text>
</comment>
<feature type="region of interest" description="Disordered" evidence="1">
    <location>
        <begin position="1"/>
        <end position="44"/>
    </location>
</feature>
<dbReference type="Proteomes" id="UP000772434">
    <property type="component" value="Unassembled WGS sequence"/>
</dbReference>
<dbReference type="OrthoDB" id="3257768at2759"/>
<reference evidence="3" key="1">
    <citation type="submission" date="2020-11" db="EMBL/GenBank/DDBJ databases">
        <authorList>
            <consortium name="DOE Joint Genome Institute"/>
            <person name="Ahrendt S."/>
            <person name="Riley R."/>
            <person name="Andreopoulos W."/>
            <person name="Labutti K."/>
            <person name="Pangilinan J."/>
            <person name="Ruiz-Duenas F.J."/>
            <person name="Barrasa J.M."/>
            <person name="Sanchez-Garcia M."/>
            <person name="Camarero S."/>
            <person name="Miyauchi S."/>
            <person name="Serrano A."/>
            <person name="Linde D."/>
            <person name="Babiker R."/>
            <person name="Drula E."/>
            <person name="Ayuso-Fernandez I."/>
            <person name="Pacheco R."/>
            <person name="Padilla G."/>
            <person name="Ferreira P."/>
            <person name="Barriuso J."/>
            <person name="Kellner H."/>
            <person name="Castanera R."/>
            <person name="Alfaro M."/>
            <person name="Ramirez L."/>
            <person name="Pisabarro A.G."/>
            <person name="Kuo A."/>
            <person name="Tritt A."/>
            <person name="Lipzen A."/>
            <person name="He G."/>
            <person name="Yan M."/>
            <person name="Ng V."/>
            <person name="Cullen D."/>
            <person name="Martin F."/>
            <person name="Rosso M.-N."/>
            <person name="Henrissat B."/>
            <person name="Hibbett D."/>
            <person name="Martinez A.T."/>
            <person name="Grigoriev I.V."/>
        </authorList>
    </citation>
    <scope>NUCLEOTIDE SEQUENCE</scope>
    <source>
        <strain evidence="3">AH 40177</strain>
    </source>
</reference>
<name>A0A9P5P436_9AGAR</name>
<feature type="domain" description="CxC2-like cysteine cluster KDZ transposase-associated" evidence="2">
    <location>
        <begin position="189"/>
        <end position="295"/>
    </location>
</feature>
<dbReference type="Pfam" id="PF18803">
    <property type="entry name" value="CxC2"/>
    <property type="match status" value="1"/>
</dbReference>
<proteinExistence type="predicted"/>
<dbReference type="AlphaFoldDB" id="A0A9P5P436"/>
<feature type="compositionally biased region" description="Low complexity" evidence="1">
    <location>
        <begin position="1014"/>
        <end position="1033"/>
    </location>
</feature>
<accession>A0A9P5P436</accession>
<evidence type="ECO:0000313" key="4">
    <source>
        <dbReference type="Proteomes" id="UP000772434"/>
    </source>
</evidence>
<evidence type="ECO:0000313" key="3">
    <source>
        <dbReference type="EMBL" id="KAF9030885.1"/>
    </source>
</evidence>
<feature type="region of interest" description="Disordered" evidence="1">
    <location>
        <begin position="998"/>
        <end position="1033"/>
    </location>
</feature>
<feature type="region of interest" description="Disordered" evidence="1">
    <location>
        <begin position="1127"/>
        <end position="1156"/>
    </location>
</feature>
<protein>
    <recommendedName>
        <fullName evidence="2">CxC2-like cysteine cluster KDZ transposase-associated domain-containing protein</fullName>
    </recommendedName>
</protein>
<organism evidence="3 4">
    <name type="scientific">Rhodocollybia butyracea</name>
    <dbReference type="NCBI Taxonomy" id="206335"/>
    <lineage>
        <taxon>Eukaryota</taxon>
        <taxon>Fungi</taxon>
        <taxon>Dikarya</taxon>
        <taxon>Basidiomycota</taxon>
        <taxon>Agaricomycotina</taxon>
        <taxon>Agaricomycetes</taxon>
        <taxon>Agaricomycetidae</taxon>
        <taxon>Agaricales</taxon>
        <taxon>Marasmiineae</taxon>
        <taxon>Omphalotaceae</taxon>
        <taxon>Rhodocollybia</taxon>
    </lineage>
</organism>
<dbReference type="InterPro" id="IPR041457">
    <property type="entry name" value="CxC2_KDZ-assoc"/>
</dbReference>
<dbReference type="PANTHER" id="PTHR33104:SF2">
    <property type="entry name" value="CXC3 LIKE CYSTEINE CLUSTER DOMAIN-CONTAINING PROTEIN"/>
    <property type="match status" value="1"/>
</dbReference>
<keyword evidence="4" id="KW-1185">Reference proteome</keyword>
<evidence type="ECO:0000259" key="2">
    <source>
        <dbReference type="Pfam" id="PF18803"/>
    </source>
</evidence>
<dbReference type="InterPro" id="IPR040521">
    <property type="entry name" value="KDZ"/>
</dbReference>
<gene>
    <name evidence="3" type="ORF">BDP27DRAFT_1436200</name>
</gene>